<evidence type="ECO:0000256" key="1">
    <source>
        <dbReference type="ARBA" id="ARBA00023239"/>
    </source>
</evidence>
<feature type="signal peptide" evidence="3">
    <location>
        <begin position="1"/>
        <end position="29"/>
    </location>
</feature>
<dbReference type="GO" id="GO:0000272">
    <property type="term" value="P:polysaccharide catabolic process"/>
    <property type="evidence" value="ECO:0007669"/>
    <property type="project" value="UniProtKB-KW"/>
</dbReference>
<dbReference type="Gene3D" id="2.160.20.10">
    <property type="entry name" value="Single-stranded right-handed beta-helix, Pectin lyase-like"/>
    <property type="match status" value="1"/>
</dbReference>
<protein>
    <submittedName>
        <fullName evidence="5">Putative pectate lyase</fullName>
    </submittedName>
</protein>
<gene>
    <name evidence="5" type="ordered locus">AMIS_55080</name>
</gene>
<sequence length="464" mass="48699">MMRSLFSAAAGIVLAATVTTVPFSPAASAALPSGALSSATLSSATPFSVAGTAAALPAAARQALPANDGWAAATTGTTGGSAADDAHVFVVRTRAELAAALAGGTDPTPRIVLVAGTINANTDDAGNTLTCADYADPAYSLDAYLAAYDPAVWGTATRPSGPLEEARVRSARNQAARIQLRVGANTTILGLPNARLVGANLLIQNVDNVIVRNLRLEDAADCFPLWDPTDGSAGNWNSNYDLITLTGATHVWADHNTFSDGNNVDATQPRYFGRPYQVHDGALDVIRASDYVTVSWNVFQEHDKTMLIGSTNTVGADAGKLRVTIHHNRFANVGQRVPRVRFGQVDVYNNYYYLTDEDSYSYSWGAGVYSAIYAENNFLLRSADIDLDEFVYDWGGTAMTEIGTLTRVGTGPVRAVSLLGEYNATHDPDLGTDAGWTPVLRAGPVTPTALVPAVVTAGAGAGRI</sequence>
<dbReference type="InterPro" id="IPR011050">
    <property type="entry name" value="Pectin_lyase_fold/virulence"/>
</dbReference>
<dbReference type="InterPro" id="IPR002022">
    <property type="entry name" value="Pec_lyase"/>
</dbReference>
<keyword evidence="3" id="KW-0732">Signal</keyword>
<dbReference type="EMBL" id="AP012319">
    <property type="protein sequence ID" value="BAL90728.1"/>
    <property type="molecule type" value="Genomic_DNA"/>
</dbReference>
<keyword evidence="2" id="KW-0119">Carbohydrate metabolism</keyword>
<keyword evidence="6" id="KW-1185">Reference proteome</keyword>
<dbReference type="InterPro" id="IPR045032">
    <property type="entry name" value="PEL"/>
</dbReference>
<keyword evidence="2" id="KW-0624">Polysaccharide degradation</keyword>
<organism evidence="5 6">
    <name type="scientific">Actinoplanes missouriensis (strain ATCC 14538 / DSM 43046 / CBS 188.64 / JCM 3121 / NBRC 102363 / NCIMB 12654 / NRRL B-3342 / UNCC 431)</name>
    <dbReference type="NCBI Taxonomy" id="512565"/>
    <lineage>
        <taxon>Bacteria</taxon>
        <taxon>Bacillati</taxon>
        <taxon>Actinomycetota</taxon>
        <taxon>Actinomycetes</taxon>
        <taxon>Micromonosporales</taxon>
        <taxon>Micromonosporaceae</taxon>
        <taxon>Actinoplanes</taxon>
    </lineage>
</organism>
<proteinExistence type="inferred from homology"/>
<dbReference type="AlphaFoldDB" id="I0HCJ1"/>
<reference evidence="5 6" key="1">
    <citation type="submission" date="2012-02" db="EMBL/GenBank/DDBJ databases">
        <title>Complete genome sequence of Actinoplanes missouriensis 431 (= NBRC 102363).</title>
        <authorList>
            <person name="Ohnishi Y."/>
            <person name="Ishikawa J."/>
            <person name="Sekine M."/>
            <person name="Hosoyama A."/>
            <person name="Harada T."/>
            <person name="Narita H."/>
            <person name="Hata T."/>
            <person name="Konno Y."/>
            <person name="Tutikane K."/>
            <person name="Fujita N."/>
            <person name="Horinouchi S."/>
            <person name="Hayakawa M."/>
        </authorList>
    </citation>
    <scope>NUCLEOTIDE SEQUENCE [LARGE SCALE GENOMIC DNA]</scope>
    <source>
        <strain evidence="6">ATCC 14538 / DSM 43046 / CBS 188.64 / JCM 3121 / NBRC 102363 / NCIMB 12654 / NRRL B-3342 / UNCC 431</strain>
    </source>
</reference>
<dbReference type="eggNOG" id="COG3866">
    <property type="taxonomic scope" value="Bacteria"/>
</dbReference>
<evidence type="ECO:0000313" key="5">
    <source>
        <dbReference type="EMBL" id="BAL90728.1"/>
    </source>
</evidence>
<name>I0HCJ1_ACTM4</name>
<dbReference type="InterPro" id="IPR012334">
    <property type="entry name" value="Pectin_lyas_fold"/>
</dbReference>
<dbReference type="PATRIC" id="fig|512565.3.peg.5504"/>
<comment type="subcellular location">
    <subcellularLocation>
        <location evidence="2">Secreted</location>
    </subcellularLocation>
</comment>
<evidence type="ECO:0000313" key="6">
    <source>
        <dbReference type="Proteomes" id="UP000007882"/>
    </source>
</evidence>
<comment type="similarity">
    <text evidence="2">Belongs to the polysaccharide lyase 1 family.</text>
</comment>
<dbReference type="GO" id="GO:0005576">
    <property type="term" value="C:extracellular region"/>
    <property type="evidence" value="ECO:0007669"/>
    <property type="project" value="UniProtKB-SubCell"/>
</dbReference>
<dbReference type="KEGG" id="ams:AMIS_55080"/>
<dbReference type="STRING" id="512565.AMIS_55080"/>
<evidence type="ECO:0000256" key="2">
    <source>
        <dbReference type="RuleBase" id="RU361173"/>
    </source>
</evidence>
<dbReference type="PANTHER" id="PTHR31683:SF18">
    <property type="entry name" value="PECTATE LYASE 21-RELATED"/>
    <property type="match status" value="1"/>
</dbReference>
<accession>I0HCJ1</accession>
<dbReference type="Pfam" id="PF00544">
    <property type="entry name" value="Pectate_lyase_4"/>
    <property type="match status" value="2"/>
</dbReference>
<dbReference type="RefSeq" id="WP_014445616.1">
    <property type="nucleotide sequence ID" value="NC_017093.1"/>
</dbReference>
<dbReference type="HOGENOM" id="CLU_021894_3_0_11"/>
<dbReference type="GO" id="GO:0030570">
    <property type="term" value="F:pectate lyase activity"/>
    <property type="evidence" value="ECO:0007669"/>
    <property type="project" value="InterPro"/>
</dbReference>
<keyword evidence="1 2" id="KW-0456">Lyase</keyword>
<feature type="chain" id="PRO_5039044257" evidence="3">
    <location>
        <begin position="30"/>
        <end position="464"/>
    </location>
</feature>
<dbReference type="Proteomes" id="UP000007882">
    <property type="component" value="Chromosome"/>
</dbReference>
<feature type="domain" description="Pectate lyase" evidence="4">
    <location>
        <begin position="134"/>
        <end position="385"/>
    </location>
</feature>
<dbReference type="SMART" id="SM00656">
    <property type="entry name" value="Amb_all"/>
    <property type="match status" value="1"/>
</dbReference>
<evidence type="ECO:0000256" key="3">
    <source>
        <dbReference type="SAM" id="SignalP"/>
    </source>
</evidence>
<evidence type="ECO:0000259" key="4">
    <source>
        <dbReference type="SMART" id="SM00656"/>
    </source>
</evidence>
<dbReference type="SUPFAM" id="SSF51126">
    <property type="entry name" value="Pectin lyase-like"/>
    <property type="match status" value="1"/>
</dbReference>
<keyword evidence="2" id="KW-0964">Secreted</keyword>
<dbReference type="PANTHER" id="PTHR31683">
    <property type="entry name" value="PECTATE LYASE 18-RELATED"/>
    <property type="match status" value="1"/>
</dbReference>